<evidence type="ECO:0000256" key="1">
    <source>
        <dbReference type="ARBA" id="ARBA00022737"/>
    </source>
</evidence>
<dbReference type="PANTHER" id="PTHR46388">
    <property type="entry name" value="NHL REPEAT-CONTAINING PROTEIN 2"/>
    <property type="match status" value="1"/>
</dbReference>
<dbReference type="KEGG" id="tsa:AciPR4_0174"/>
<proteinExistence type="predicted"/>
<organism evidence="7 8">
    <name type="scientific">Terriglobus saanensis (strain ATCC BAA-1853 / DSM 23119 / SP1PR4)</name>
    <dbReference type="NCBI Taxonomy" id="401053"/>
    <lineage>
        <taxon>Bacteria</taxon>
        <taxon>Pseudomonadati</taxon>
        <taxon>Acidobacteriota</taxon>
        <taxon>Terriglobia</taxon>
        <taxon>Terriglobales</taxon>
        <taxon>Acidobacteriaceae</taxon>
        <taxon>Terriglobus</taxon>
    </lineage>
</organism>
<accession>E8UZT5</accession>
<keyword evidence="3" id="KW-0472">Membrane</keyword>
<name>E8UZT5_TERSS</name>
<dbReference type="PROSITE" id="PS51125">
    <property type="entry name" value="NHL"/>
    <property type="match status" value="2"/>
</dbReference>
<keyword evidence="3" id="KW-0812">Transmembrane</keyword>
<dbReference type="OrthoDB" id="128282at2"/>
<feature type="domain" description="Teneurin NHL" evidence="6">
    <location>
        <begin position="213"/>
        <end position="267"/>
    </location>
</feature>
<keyword evidence="3" id="KW-1133">Transmembrane helix</keyword>
<feature type="domain" description="Teneurin NHL" evidence="6">
    <location>
        <begin position="271"/>
        <end position="322"/>
    </location>
</feature>
<dbReference type="HOGENOM" id="CLU_388796_0_0_0"/>
<sequence length="822" mass="82184">MLRRKKAEDAQKSLNPPPWKFGRRITGFVYLVVAFCAMVACLAMQAQTTPVSNVEATTAPLASPAGIAYDASGNMYFADLNNHVVRKVSAAGIITTVAGTGEQGFAGDGGSATSAWLDSPVGVAVDRVGNLYISDSHNQRIRRVSGGTIATIAGTGVAGFSGDGGAAVLATLSHPTGLAVDTGGNLYVADTDNHRIRKISGTTITTVAGSGEQGFAGDGGPATAAWLDSPDGVAVDATGNLYIADTHNQRIRVVSAEGTISTIAGNGSRAYAGDGGSAVAASLARPRGLSVDALGNIYFADSDNNRIRLIATTGIITTVAGNGSQGDGGDGGSALDATLDTPRATAVRALGIFDLSDTHNDIIREVGLNGLIYTIAGISLVSGESLTLSGPASVVYGSGSLMSTFSNYGLTATGQVNLLDITSGSTVVGSATLSANTATLSSSTLSAGMHRLVLSYGGDGQNAAITSGVFVLTVDVLPITATANGVSVPFGQAIPTLTGTLTGVLPQDTGNVTAVFATTATSTSPFGSYPITVTLAGTSAANYKVTLTANSGNVIIGKTASTVTLTSSNIAPFFGSPVTFTGVVASSTTGTPTGTLSFLDGTTFLATVVISSTGSATYTSSALAVGTHSLTAVYSGDTNFAASTSPAVIESVTDFTLVINGTSTQTVNPGEVASYNFAVQSGGTPGAITFTASGLPPGAAATFTPATIPAGSLTTAVGLSIQTAGLQAVNRRSALPSQIPLLPLSAVFLLPLLGGRRIRASLARMPRTLLVVIAGMVMLGLSGCGSGGFFGNSPKTYTITVTASMTGATTLQHTATITLTVQ</sequence>
<dbReference type="Gene3D" id="2.60.40.10">
    <property type="entry name" value="Immunoglobulins"/>
    <property type="match status" value="2"/>
</dbReference>
<dbReference type="InterPro" id="IPR013783">
    <property type="entry name" value="Ig-like_fold"/>
</dbReference>
<feature type="domain" description="MBG" evidence="5">
    <location>
        <begin position="479"/>
        <end position="549"/>
    </location>
</feature>
<reference evidence="7 8" key="1">
    <citation type="journal article" date="2012" name="Stand. Genomic Sci.">
        <title>Complete genome sequence of Terriglobus saanensis type strain SP1PR4(T), an Acidobacteria from tundra soil.</title>
        <authorList>
            <person name="Rawat S.R."/>
            <person name="Mannisto M.K."/>
            <person name="Starovoytov V."/>
            <person name="Goodwin L."/>
            <person name="Nolan M."/>
            <person name="Hauser L."/>
            <person name="Land M."/>
            <person name="Davenport K.W."/>
            <person name="Woyke T."/>
            <person name="Haggblom M.M."/>
        </authorList>
    </citation>
    <scope>NUCLEOTIDE SEQUENCE</scope>
    <source>
        <strain evidence="8">ATCC BAA-1853 / DSM 23119 / SP1PR4</strain>
    </source>
</reference>
<evidence type="ECO:0000313" key="7">
    <source>
        <dbReference type="EMBL" id="ADV81012.1"/>
    </source>
</evidence>
<dbReference type="Pfam" id="PF01436">
    <property type="entry name" value="NHL"/>
    <property type="match status" value="2"/>
</dbReference>
<dbReference type="Proteomes" id="UP000006844">
    <property type="component" value="Chromosome"/>
</dbReference>
<dbReference type="InterPro" id="IPR056822">
    <property type="entry name" value="TEN_NHL"/>
</dbReference>
<dbReference type="CDD" id="cd14953">
    <property type="entry name" value="NHL_like_1"/>
    <property type="match status" value="1"/>
</dbReference>
<feature type="repeat" description="NHL" evidence="2">
    <location>
        <begin position="227"/>
        <end position="257"/>
    </location>
</feature>
<feature type="transmembrane region" description="Helical" evidence="3">
    <location>
        <begin position="739"/>
        <end position="756"/>
    </location>
</feature>
<dbReference type="Pfam" id="PF25021">
    <property type="entry name" value="TEN_NHL"/>
    <property type="match status" value="2"/>
</dbReference>
<feature type="repeat" description="NHL" evidence="2">
    <location>
        <begin position="172"/>
        <end position="202"/>
    </location>
</feature>
<feature type="transmembrane region" description="Helical" evidence="3">
    <location>
        <begin position="21"/>
        <end position="46"/>
    </location>
</feature>
<dbReference type="InterPro" id="IPR041286">
    <property type="entry name" value="MBG_2"/>
</dbReference>
<keyword evidence="8" id="KW-1185">Reference proteome</keyword>
<dbReference type="Pfam" id="PF16640">
    <property type="entry name" value="Big_3_5"/>
    <property type="match status" value="2"/>
</dbReference>
<evidence type="ECO:0000313" key="8">
    <source>
        <dbReference type="Proteomes" id="UP000006844"/>
    </source>
</evidence>
<feature type="domain" description="Bacterial Ig-like" evidence="4">
    <location>
        <begin position="389"/>
        <end position="474"/>
    </location>
</feature>
<dbReference type="Pfam" id="PF18676">
    <property type="entry name" value="MBG_2"/>
    <property type="match status" value="1"/>
</dbReference>
<feature type="domain" description="Bacterial Ig-like" evidence="4">
    <location>
        <begin position="565"/>
        <end position="653"/>
    </location>
</feature>
<dbReference type="eggNOG" id="COG3386">
    <property type="taxonomic scope" value="Bacteria"/>
</dbReference>
<dbReference type="InterPro" id="IPR001258">
    <property type="entry name" value="NHL_repeat"/>
</dbReference>
<evidence type="ECO:0000259" key="6">
    <source>
        <dbReference type="Pfam" id="PF25021"/>
    </source>
</evidence>
<dbReference type="SUPFAM" id="SSF63829">
    <property type="entry name" value="Calcium-dependent phosphotriesterase"/>
    <property type="match status" value="1"/>
</dbReference>
<dbReference type="PANTHER" id="PTHR46388:SF2">
    <property type="entry name" value="NHL REPEAT-CONTAINING PROTEIN 2"/>
    <property type="match status" value="1"/>
</dbReference>
<dbReference type="InterPro" id="IPR032109">
    <property type="entry name" value="Big_3_5"/>
</dbReference>
<dbReference type="AlphaFoldDB" id="E8UZT5"/>
<evidence type="ECO:0000259" key="4">
    <source>
        <dbReference type="Pfam" id="PF16640"/>
    </source>
</evidence>
<evidence type="ECO:0000256" key="3">
    <source>
        <dbReference type="SAM" id="Phobius"/>
    </source>
</evidence>
<evidence type="ECO:0000259" key="5">
    <source>
        <dbReference type="Pfam" id="PF18676"/>
    </source>
</evidence>
<feature type="transmembrane region" description="Helical" evidence="3">
    <location>
        <begin position="768"/>
        <end position="790"/>
    </location>
</feature>
<dbReference type="InterPro" id="IPR011042">
    <property type="entry name" value="6-blade_b-propeller_TolB-like"/>
</dbReference>
<protein>
    <submittedName>
        <fullName evidence="7">NHL repeat containing protein</fullName>
    </submittedName>
</protein>
<dbReference type="STRING" id="401053.AciPR4_0174"/>
<gene>
    <name evidence="7" type="ordered locus">AciPR4_0174</name>
</gene>
<dbReference type="EMBL" id="CP002467">
    <property type="protein sequence ID" value="ADV81012.1"/>
    <property type="molecule type" value="Genomic_DNA"/>
</dbReference>
<evidence type="ECO:0000256" key="2">
    <source>
        <dbReference type="PROSITE-ProRule" id="PRU00504"/>
    </source>
</evidence>
<dbReference type="Gene3D" id="2.120.10.30">
    <property type="entry name" value="TolB, C-terminal domain"/>
    <property type="match status" value="4"/>
</dbReference>
<keyword evidence="1" id="KW-0677">Repeat</keyword>